<dbReference type="Pfam" id="PF00313">
    <property type="entry name" value="CSD"/>
    <property type="match status" value="1"/>
</dbReference>
<dbReference type="SUPFAM" id="SSF50249">
    <property type="entry name" value="Nucleic acid-binding proteins"/>
    <property type="match status" value="1"/>
</dbReference>
<keyword evidence="12" id="KW-1185">Reference proteome</keyword>
<feature type="transmembrane region" description="Helical" evidence="8">
    <location>
        <begin position="133"/>
        <end position="154"/>
    </location>
</feature>
<keyword evidence="6 8" id="KW-0472">Membrane</keyword>
<evidence type="ECO:0000256" key="3">
    <source>
        <dbReference type="ARBA" id="ARBA00022553"/>
    </source>
</evidence>
<comment type="caution">
    <text evidence="11">The sequence shown here is derived from an EMBL/GenBank/DDBJ whole genome shotgun (WGS) entry which is preliminary data.</text>
</comment>
<dbReference type="InterPro" id="IPR011129">
    <property type="entry name" value="CSD"/>
</dbReference>
<evidence type="ECO:0000259" key="9">
    <source>
        <dbReference type="PROSITE" id="PS50850"/>
    </source>
</evidence>
<dbReference type="Gene3D" id="1.20.1250.20">
    <property type="entry name" value="MFS general substrate transporter like domains"/>
    <property type="match status" value="2"/>
</dbReference>
<dbReference type="SUPFAM" id="SSF103473">
    <property type="entry name" value="MFS general substrate transporter"/>
    <property type="match status" value="1"/>
</dbReference>
<protein>
    <submittedName>
        <fullName evidence="11">SLC2A13</fullName>
    </submittedName>
</protein>
<feature type="domain" description="CSD" evidence="10">
    <location>
        <begin position="538"/>
        <end position="604"/>
    </location>
</feature>
<accession>A0A812CEP0</accession>
<dbReference type="OrthoDB" id="6339427at2759"/>
<dbReference type="InterPro" id="IPR002059">
    <property type="entry name" value="CSP_DNA-bd"/>
</dbReference>
<dbReference type="Proteomes" id="UP000597762">
    <property type="component" value="Unassembled WGS sequence"/>
</dbReference>
<evidence type="ECO:0000256" key="8">
    <source>
        <dbReference type="SAM" id="Phobius"/>
    </source>
</evidence>
<organism evidence="11 12">
    <name type="scientific">Acanthosepion pharaonis</name>
    <name type="common">Pharaoh cuttlefish</name>
    <name type="synonym">Sepia pharaonis</name>
    <dbReference type="NCBI Taxonomy" id="158019"/>
    <lineage>
        <taxon>Eukaryota</taxon>
        <taxon>Metazoa</taxon>
        <taxon>Spiralia</taxon>
        <taxon>Lophotrochozoa</taxon>
        <taxon>Mollusca</taxon>
        <taxon>Cephalopoda</taxon>
        <taxon>Coleoidea</taxon>
        <taxon>Decapodiformes</taxon>
        <taxon>Sepiida</taxon>
        <taxon>Sepiina</taxon>
        <taxon>Sepiidae</taxon>
        <taxon>Acanthosepion</taxon>
    </lineage>
</organism>
<dbReference type="GO" id="GO:0016324">
    <property type="term" value="C:apical plasma membrane"/>
    <property type="evidence" value="ECO:0007669"/>
    <property type="project" value="TreeGrafter"/>
</dbReference>
<feature type="transmembrane region" description="Helical" evidence="8">
    <location>
        <begin position="68"/>
        <end position="91"/>
    </location>
</feature>
<dbReference type="InterPro" id="IPR050814">
    <property type="entry name" value="Myo-inositol_Transporter"/>
</dbReference>
<sequence length="641" mass="70178">MLSLRTYFSLSSLWIELVVSGTIGMAALSCLTAGALADYFGRVRTILLSCAIFTIGAFIMAFSQSKEILLLGRITVGAAIGLSSVVVPVYIAEIGPSNIRGILVTVNQLFITIGIVFANLIAALFSYMEKDGWRYMLGLAAVPSLIQFFAFFFLPESPRWLVANGRSEDARAVLAKIRPTDTTVEKELYGIKTLIETVSLNKAKCSTLKQIFETKHVRKALMVGCGMQLFQQFGGINTIIYYSATIVKMAGIADNSNAIWCSTAVAVVNMFFTIIGLLLVERSGRKCLSIGSILGMMFSCMTLAIGFQLTNTSKLPVTFWQPAVKNMSLHCENYRFCGECVTDMHCGYCYSAAGPIGTNSSCLPYLSKSVHNFCNTSHLTKGLLAQNYCPSNFAWIPVLGLALYVMFFAPGMGPMPWVVNSEIYPMWARATCNSMSVGVNWISNLVIAMTFITLTETITRHGTFWLFFGVCAIGALFSGYRVASVMSSPPGIPQTQAVNNAIIGGSTAAQHHFLIPSPIPTRRSRTFSASERAKSGPTHRGKVKAFCREKGHGFIQPEDESQPLFVHISDIEGEYVPKEDDEVTFKEILIPPRHEKRQAVHVQITHLAPGVTHERWDSPATTCSPSSSPSHGSIKDLHLPH</sequence>
<keyword evidence="2" id="KW-0813">Transport</keyword>
<dbReference type="GO" id="GO:0003676">
    <property type="term" value="F:nucleic acid binding"/>
    <property type="evidence" value="ECO:0007669"/>
    <property type="project" value="InterPro"/>
</dbReference>
<feature type="transmembrane region" description="Helical" evidence="8">
    <location>
        <begin position="464"/>
        <end position="483"/>
    </location>
</feature>
<feature type="domain" description="Major facilitator superfamily (MFS) profile" evidence="9">
    <location>
        <begin position="1"/>
        <end position="486"/>
    </location>
</feature>
<dbReference type="Gene3D" id="2.40.50.140">
    <property type="entry name" value="Nucleic acid-binding proteins"/>
    <property type="match status" value="1"/>
</dbReference>
<dbReference type="PANTHER" id="PTHR48020:SF12">
    <property type="entry name" value="PROTON MYO-INOSITOL COTRANSPORTER"/>
    <property type="match status" value="1"/>
</dbReference>
<evidence type="ECO:0000256" key="7">
    <source>
        <dbReference type="SAM" id="MobiDB-lite"/>
    </source>
</evidence>
<dbReference type="SMART" id="SM00357">
    <property type="entry name" value="CSP"/>
    <property type="match status" value="1"/>
</dbReference>
<evidence type="ECO:0000256" key="6">
    <source>
        <dbReference type="ARBA" id="ARBA00023136"/>
    </source>
</evidence>
<dbReference type="PROSITE" id="PS51857">
    <property type="entry name" value="CSD_2"/>
    <property type="match status" value="1"/>
</dbReference>
<keyword evidence="3" id="KW-0597">Phosphoprotein</keyword>
<dbReference type="EMBL" id="CAHIKZ030001397">
    <property type="protein sequence ID" value="CAE1262765.1"/>
    <property type="molecule type" value="Genomic_DNA"/>
</dbReference>
<dbReference type="PRINTS" id="PR00171">
    <property type="entry name" value="SUGRTRNSPORT"/>
</dbReference>
<dbReference type="PROSITE" id="PS51257">
    <property type="entry name" value="PROKAR_LIPOPROTEIN"/>
    <property type="match status" value="1"/>
</dbReference>
<reference evidence="11" key="1">
    <citation type="submission" date="2021-01" db="EMBL/GenBank/DDBJ databases">
        <authorList>
            <person name="Li R."/>
            <person name="Bekaert M."/>
        </authorList>
    </citation>
    <scope>NUCLEOTIDE SEQUENCE</scope>
    <source>
        <strain evidence="11">Farmed</strain>
    </source>
</reference>
<feature type="transmembrane region" description="Helical" evidence="8">
    <location>
        <begin position="43"/>
        <end position="62"/>
    </location>
</feature>
<dbReference type="FunFam" id="2.40.50.140:FF:000086">
    <property type="entry name" value="Cold shock domain-containing protein C2"/>
    <property type="match status" value="1"/>
</dbReference>
<evidence type="ECO:0000259" key="10">
    <source>
        <dbReference type="PROSITE" id="PS51857"/>
    </source>
</evidence>
<dbReference type="AlphaFoldDB" id="A0A812CEP0"/>
<dbReference type="InterPro" id="IPR012340">
    <property type="entry name" value="NA-bd_OB-fold"/>
</dbReference>
<evidence type="ECO:0000256" key="2">
    <source>
        <dbReference type="ARBA" id="ARBA00022448"/>
    </source>
</evidence>
<dbReference type="CDD" id="cd04458">
    <property type="entry name" value="CSP_CDS"/>
    <property type="match status" value="1"/>
</dbReference>
<feature type="transmembrane region" description="Helical" evidence="8">
    <location>
        <begin position="103"/>
        <end position="127"/>
    </location>
</feature>
<gene>
    <name evidence="11" type="ORF">SPHA_33379</name>
</gene>
<feature type="transmembrane region" description="Helical" evidence="8">
    <location>
        <begin position="12"/>
        <end position="36"/>
    </location>
</feature>
<comment type="subcellular location">
    <subcellularLocation>
        <location evidence="1">Membrane</location>
        <topology evidence="1">Multi-pass membrane protein</topology>
    </subcellularLocation>
</comment>
<dbReference type="PROSITE" id="PS50850">
    <property type="entry name" value="MFS"/>
    <property type="match status" value="1"/>
</dbReference>
<dbReference type="GO" id="GO:0005366">
    <property type="term" value="F:myo-inositol:proton symporter activity"/>
    <property type="evidence" value="ECO:0007669"/>
    <property type="project" value="TreeGrafter"/>
</dbReference>
<feature type="transmembrane region" description="Helical" evidence="8">
    <location>
        <begin position="287"/>
        <end position="309"/>
    </location>
</feature>
<feature type="transmembrane region" description="Helical" evidence="8">
    <location>
        <begin position="257"/>
        <end position="280"/>
    </location>
</feature>
<evidence type="ECO:0000256" key="4">
    <source>
        <dbReference type="ARBA" id="ARBA00022692"/>
    </source>
</evidence>
<dbReference type="InterPro" id="IPR020846">
    <property type="entry name" value="MFS_dom"/>
</dbReference>
<proteinExistence type="predicted"/>
<feature type="region of interest" description="Disordered" evidence="7">
    <location>
        <begin position="611"/>
        <end position="641"/>
    </location>
</feature>
<name>A0A812CEP0_ACAPH</name>
<keyword evidence="5 8" id="KW-1133">Transmembrane helix</keyword>
<dbReference type="InterPro" id="IPR003663">
    <property type="entry name" value="Sugar/inositol_transpt"/>
</dbReference>
<keyword evidence="4 8" id="KW-0812">Transmembrane</keyword>
<evidence type="ECO:0000256" key="5">
    <source>
        <dbReference type="ARBA" id="ARBA00022989"/>
    </source>
</evidence>
<dbReference type="InterPro" id="IPR005828">
    <property type="entry name" value="MFS_sugar_transport-like"/>
</dbReference>
<dbReference type="InterPro" id="IPR036259">
    <property type="entry name" value="MFS_trans_sf"/>
</dbReference>
<evidence type="ECO:0000313" key="11">
    <source>
        <dbReference type="EMBL" id="CAE1262765.1"/>
    </source>
</evidence>
<dbReference type="Pfam" id="PF00083">
    <property type="entry name" value="Sugar_tr"/>
    <property type="match status" value="2"/>
</dbReference>
<evidence type="ECO:0000313" key="12">
    <source>
        <dbReference type="Proteomes" id="UP000597762"/>
    </source>
</evidence>
<dbReference type="PANTHER" id="PTHR48020">
    <property type="entry name" value="PROTON MYO-INOSITOL COTRANSPORTER"/>
    <property type="match status" value="1"/>
</dbReference>
<feature type="transmembrane region" description="Helical" evidence="8">
    <location>
        <begin position="393"/>
        <end position="419"/>
    </location>
</feature>
<feature type="transmembrane region" description="Helical" evidence="8">
    <location>
        <begin position="431"/>
        <end position="452"/>
    </location>
</feature>
<evidence type="ECO:0000256" key="1">
    <source>
        <dbReference type="ARBA" id="ARBA00004141"/>
    </source>
</evidence>